<name>B9SXA3_RICCO</name>
<dbReference type="InParanoid" id="B9SXA3"/>
<dbReference type="PANTHER" id="PTHR45432">
    <property type="entry name" value="CHAPERONE PROTEIN DNAJ 11, CHLOROPLASTIC-LIKE"/>
    <property type="match status" value="1"/>
</dbReference>
<sequence length="168" mass="18674">MFTSSSLTLNPPIYAAATTPLLSSPKSPLSPPFPLSPRPLSTAASLRRMTVTAASVSTCLESVPVNSRRAMSLYEILRIKRTASLMEIKTAYRSLAKLYHPDAAVREDVETDGRDFMEIHNAYETLSDPAARALYDLSLDAASRRRRPAVGFTGGYYPTRRWETDQCW</sequence>
<proteinExistence type="predicted"/>
<accession>B9SXA3</accession>
<dbReference type="PANTHER" id="PTHR45432:SF5">
    <property type="entry name" value="PROTEIN DNAJ, PUTATIVE-RELATED"/>
    <property type="match status" value="1"/>
</dbReference>
<dbReference type="InterPro" id="IPR001623">
    <property type="entry name" value="DnaJ_domain"/>
</dbReference>
<organism evidence="2 3">
    <name type="scientific">Ricinus communis</name>
    <name type="common">Castor bean</name>
    <dbReference type="NCBI Taxonomy" id="3988"/>
    <lineage>
        <taxon>Eukaryota</taxon>
        <taxon>Viridiplantae</taxon>
        <taxon>Streptophyta</taxon>
        <taxon>Embryophyta</taxon>
        <taxon>Tracheophyta</taxon>
        <taxon>Spermatophyta</taxon>
        <taxon>Magnoliopsida</taxon>
        <taxon>eudicotyledons</taxon>
        <taxon>Gunneridae</taxon>
        <taxon>Pentapetalae</taxon>
        <taxon>rosids</taxon>
        <taxon>fabids</taxon>
        <taxon>Malpighiales</taxon>
        <taxon>Euphorbiaceae</taxon>
        <taxon>Acalyphoideae</taxon>
        <taxon>Acalypheae</taxon>
        <taxon>Ricinus</taxon>
    </lineage>
</organism>
<dbReference type="SUPFAM" id="SSF46565">
    <property type="entry name" value="Chaperone J-domain"/>
    <property type="match status" value="1"/>
</dbReference>
<gene>
    <name evidence="2" type="ORF">RCOM_0267960</name>
</gene>
<dbReference type="CDD" id="cd06257">
    <property type="entry name" value="DnaJ"/>
    <property type="match status" value="1"/>
</dbReference>
<dbReference type="eggNOG" id="KOG0712">
    <property type="taxonomic scope" value="Eukaryota"/>
</dbReference>
<dbReference type="STRING" id="3988.B9SXA3"/>
<feature type="domain" description="J" evidence="1">
    <location>
        <begin position="72"/>
        <end position="139"/>
    </location>
</feature>
<dbReference type="FunCoup" id="B9SXA3">
    <property type="interactions" value="311"/>
</dbReference>
<dbReference type="SMART" id="SM00271">
    <property type="entry name" value="DnaJ"/>
    <property type="match status" value="1"/>
</dbReference>
<dbReference type="PROSITE" id="PS50076">
    <property type="entry name" value="DNAJ_2"/>
    <property type="match status" value="1"/>
</dbReference>
<dbReference type="KEGG" id="rcu:8267686"/>
<dbReference type="AlphaFoldDB" id="B9SXA3"/>
<dbReference type="OrthoDB" id="445556at2759"/>
<dbReference type="Proteomes" id="UP000008311">
    <property type="component" value="Unassembled WGS sequence"/>
</dbReference>
<dbReference type="InterPro" id="IPR036869">
    <property type="entry name" value="J_dom_sf"/>
</dbReference>
<reference evidence="3" key="1">
    <citation type="journal article" date="2010" name="Nat. Biotechnol.">
        <title>Draft genome sequence of the oilseed species Ricinus communis.</title>
        <authorList>
            <person name="Chan A.P."/>
            <person name="Crabtree J."/>
            <person name="Zhao Q."/>
            <person name="Lorenzi H."/>
            <person name="Orvis J."/>
            <person name="Puiu D."/>
            <person name="Melake-Berhan A."/>
            <person name="Jones K.M."/>
            <person name="Redman J."/>
            <person name="Chen G."/>
            <person name="Cahoon E.B."/>
            <person name="Gedil M."/>
            <person name="Stanke M."/>
            <person name="Haas B.J."/>
            <person name="Wortman J.R."/>
            <person name="Fraser-Liggett C.M."/>
            <person name="Ravel J."/>
            <person name="Rabinowicz P.D."/>
        </authorList>
    </citation>
    <scope>NUCLEOTIDE SEQUENCE [LARGE SCALE GENOMIC DNA]</scope>
    <source>
        <strain evidence="3">cv. Hale</strain>
    </source>
</reference>
<protein>
    <submittedName>
        <fullName evidence="2">Chaperone protein DNAj, putative</fullName>
    </submittedName>
</protein>
<dbReference type="EMBL" id="EQ974219">
    <property type="protein sequence ID" value="EEF31765.1"/>
    <property type="molecule type" value="Genomic_DNA"/>
</dbReference>
<dbReference type="InterPro" id="IPR018253">
    <property type="entry name" value="DnaJ_domain_CS"/>
</dbReference>
<dbReference type="Pfam" id="PF00226">
    <property type="entry name" value="DnaJ"/>
    <property type="match status" value="1"/>
</dbReference>
<evidence type="ECO:0000259" key="1">
    <source>
        <dbReference type="PROSITE" id="PS50076"/>
    </source>
</evidence>
<evidence type="ECO:0000313" key="2">
    <source>
        <dbReference type="EMBL" id="EEF31765.1"/>
    </source>
</evidence>
<dbReference type="Gene3D" id="1.10.287.110">
    <property type="entry name" value="DnaJ domain"/>
    <property type="match status" value="1"/>
</dbReference>
<dbReference type="PROSITE" id="PS00636">
    <property type="entry name" value="DNAJ_1"/>
    <property type="match status" value="1"/>
</dbReference>
<keyword evidence="3" id="KW-1185">Reference proteome</keyword>
<evidence type="ECO:0000313" key="3">
    <source>
        <dbReference type="Proteomes" id="UP000008311"/>
    </source>
</evidence>
<dbReference type="PRINTS" id="PR00625">
    <property type="entry name" value="JDOMAIN"/>
</dbReference>